<evidence type="ECO:0000259" key="2">
    <source>
        <dbReference type="Pfam" id="PF09851"/>
    </source>
</evidence>
<dbReference type="AlphaFoldDB" id="A0A1W2D0K2"/>
<feature type="region of interest" description="Disordered" evidence="1">
    <location>
        <begin position="182"/>
        <end position="287"/>
    </location>
</feature>
<dbReference type="Proteomes" id="UP000192656">
    <property type="component" value="Unassembled WGS sequence"/>
</dbReference>
<dbReference type="STRING" id="937218.SAMN06297251_1123"/>
<keyword evidence="4" id="KW-1185">Reference proteome</keyword>
<dbReference type="InterPro" id="IPR018649">
    <property type="entry name" value="SHOCT"/>
</dbReference>
<feature type="compositionally biased region" description="Polar residues" evidence="1">
    <location>
        <begin position="220"/>
        <end position="229"/>
    </location>
</feature>
<name>A0A1W2D0K2_9HYPH</name>
<evidence type="ECO:0000256" key="1">
    <source>
        <dbReference type="SAM" id="MobiDB-lite"/>
    </source>
</evidence>
<dbReference type="OrthoDB" id="1778949at2"/>
<gene>
    <name evidence="3" type="ORF">SAMN06297251_1123</name>
</gene>
<dbReference type="Pfam" id="PF09851">
    <property type="entry name" value="SHOCT"/>
    <property type="match status" value="1"/>
</dbReference>
<accession>A0A1W2D0K2</accession>
<evidence type="ECO:0000313" key="4">
    <source>
        <dbReference type="Proteomes" id="UP000192656"/>
    </source>
</evidence>
<organism evidence="3 4">
    <name type="scientific">Fulvimarina manganoxydans</name>
    <dbReference type="NCBI Taxonomy" id="937218"/>
    <lineage>
        <taxon>Bacteria</taxon>
        <taxon>Pseudomonadati</taxon>
        <taxon>Pseudomonadota</taxon>
        <taxon>Alphaproteobacteria</taxon>
        <taxon>Hyphomicrobiales</taxon>
        <taxon>Aurantimonadaceae</taxon>
        <taxon>Fulvimarina</taxon>
    </lineage>
</organism>
<feature type="compositionally biased region" description="Polar residues" evidence="1">
    <location>
        <begin position="194"/>
        <end position="210"/>
    </location>
</feature>
<proteinExistence type="predicted"/>
<dbReference type="EMBL" id="FWXR01000012">
    <property type="protein sequence ID" value="SMC90564.1"/>
    <property type="molecule type" value="Genomic_DNA"/>
</dbReference>
<feature type="domain" description="SHOCT" evidence="2">
    <location>
        <begin position="290"/>
        <end position="315"/>
    </location>
</feature>
<protein>
    <submittedName>
        <fullName evidence="3">Short C-terminal domain-containing protein</fullName>
    </submittedName>
</protein>
<evidence type="ECO:0000313" key="3">
    <source>
        <dbReference type="EMBL" id="SMC90564.1"/>
    </source>
</evidence>
<sequence length="318" mass="33119">MTEGQDEILRIASMTGFSEGAVRTMVEALRAGGGTMAQFDHPELGGFGQWSSGGMLMIGDMFNNSLKGRVAQLADMASSSLYEGRLPVRQSQSQGMGGSGFGFGGGAWWPDGLGQPSSSGSQNGVRYAVFPGARRLALDTGSGVRLYDTGDHQIGGVSQQQGGTSTLRFSSQFGTIAAEDLPLVSGGGEMSPEPSFSQPSPATAPLSQPTMADPAASSEPIGTTASEPQRSGHDLEPSNFVPAEASAAAEPFAPAQQPEPVFQPASQAPASRTEESRPKASAQGDPLELLRKLSDLHKDGILTDEEFQAKKAELLSRL</sequence>
<reference evidence="3 4" key="1">
    <citation type="submission" date="2017-04" db="EMBL/GenBank/DDBJ databases">
        <authorList>
            <person name="Afonso C.L."/>
            <person name="Miller P.J."/>
            <person name="Scott M.A."/>
            <person name="Spackman E."/>
            <person name="Goraichik I."/>
            <person name="Dimitrov K.M."/>
            <person name="Suarez D.L."/>
            <person name="Swayne D.E."/>
        </authorList>
    </citation>
    <scope>NUCLEOTIDE SEQUENCE [LARGE SCALE GENOMIC DNA]</scope>
    <source>
        <strain evidence="3 4">CGMCC 1.10972</strain>
    </source>
</reference>
<feature type="compositionally biased region" description="Low complexity" evidence="1">
    <location>
        <begin position="240"/>
        <end position="265"/>
    </location>
</feature>